<dbReference type="Gene3D" id="1.10.10.10">
    <property type="entry name" value="Winged helix-like DNA-binding domain superfamily/Winged helix DNA-binding domain"/>
    <property type="match status" value="1"/>
</dbReference>
<reference evidence="2 3" key="1">
    <citation type="submission" date="2023-05" db="EMBL/GenBank/DDBJ databases">
        <title>Corynebacterium suedekumii sp. nov. and Corynebacterium breve sp. nov. isolated from raw cow's milk.</title>
        <authorList>
            <person name="Baer M.K."/>
            <person name="Mehl L."/>
            <person name="Hellmuth R."/>
            <person name="Marke G."/>
            <person name="Lipski A."/>
        </authorList>
    </citation>
    <scope>NUCLEOTIDE SEQUENCE [LARGE SCALE GENOMIC DNA]</scope>
    <source>
        <strain evidence="2 3">R4</strain>
    </source>
</reference>
<dbReference type="InterPro" id="IPR036388">
    <property type="entry name" value="WH-like_DNA-bd_sf"/>
</dbReference>
<organism evidence="2 3">
    <name type="scientific">Corynebacterium breve</name>
    <dbReference type="NCBI Taxonomy" id="3049799"/>
    <lineage>
        <taxon>Bacteria</taxon>
        <taxon>Bacillati</taxon>
        <taxon>Actinomycetota</taxon>
        <taxon>Actinomycetes</taxon>
        <taxon>Mycobacteriales</taxon>
        <taxon>Corynebacteriaceae</taxon>
        <taxon>Corynebacterium</taxon>
    </lineage>
</organism>
<dbReference type="SMART" id="SM00347">
    <property type="entry name" value="HTH_MARR"/>
    <property type="match status" value="1"/>
</dbReference>
<gene>
    <name evidence="2" type="ORF">QP027_04580</name>
</gene>
<dbReference type="PANTHER" id="PTHR33164">
    <property type="entry name" value="TRANSCRIPTIONAL REGULATOR, MARR FAMILY"/>
    <property type="match status" value="1"/>
</dbReference>
<protein>
    <submittedName>
        <fullName evidence="2">MarR family transcriptional regulator</fullName>
    </submittedName>
</protein>
<accession>A0ABY8VGA7</accession>
<dbReference type="PROSITE" id="PS50995">
    <property type="entry name" value="HTH_MARR_2"/>
    <property type="match status" value="1"/>
</dbReference>
<dbReference type="EMBL" id="CP126969">
    <property type="protein sequence ID" value="WIM68670.1"/>
    <property type="molecule type" value="Genomic_DNA"/>
</dbReference>
<dbReference type="SUPFAM" id="SSF46785">
    <property type="entry name" value="Winged helix' DNA-binding domain"/>
    <property type="match status" value="1"/>
</dbReference>
<name>A0ABY8VGA7_9CORY</name>
<feature type="domain" description="HTH marR-type" evidence="1">
    <location>
        <begin position="1"/>
        <end position="147"/>
    </location>
</feature>
<dbReference type="InterPro" id="IPR036390">
    <property type="entry name" value="WH_DNA-bd_sf"/>
</dbReference>
<sequence length="157" mass="18137">MDEIRWLDDEETRTWLALWAVSAWLPTRLDEQLKRDHAMNLHDYFTLAQISMADDGRLTMSELAALTQMSPSRLSHVVSRLEKREYVVRTPDEDDRRTNIASITDNGWEFITAAAPSHVQRVRELVFDPLTEDETAQFGVLLRKILTQLDPSAMPRA</sequence>
<dbReference type="Proteomes" id="UP001225598">
    <property type="component" value="Chromosome"/>
</dbReference>
<dbReference type="RefSeq" id="WP_284826367.1">
    <property type="nucleotide sequence ID" value="NZ_CP126969.1"/>
</dbReference>
<dbReference type="PANTHER" id="PTHR33164:SF99">
    <property type="entry name" value="MARR FAMILY REGULATORY PROTEIN"/>
    <property type="match status" value="1"/>
</dbReference>
<evidence type="ECO:0000313" key="3">
    <source>
        <dbReference type="Proteomes" id="UP001225598"/>
    </source>
</evidence>
<evidence type="ECO:0000259" key="1">
    <source>
        <dbReference type="PROSITE" id="PS50995"/>
    </source>
</evidence>
<dbReference type="InterPro" id="IPR039422">
    <property type="entry name" value="MarR/SlyA-like"/>
</dbReference>
<keyword evidence="3" id="KW-1185">Reference proteome</keyword>
<dbReference type="InterPro" id="IPR000835">
    <property type="entry name" value="HTH_MarR-typ"/>
</dbReference>
<dbReference type="PRINTS" id="PR00598">
    <property type="entry name" value="HTHMARR"/>
</dbReference>
<dbReference type="Pfam" id="PF12802">
    <property type="entry name" value="MarR_2"/>
    <property type="match status" value="1"/>
</dbReference>
<proteinExistence type="predicted"/>
<evidence type="ECO:0000313" key="2">
    <source>
        <dbReference type="EMBL" id="WIM68670.1"/>
    </source>
</evidence>